<dbReference type="InterPro" id="IPR050767">
    <property type="entry name" value="Sel1_AlgK"/>
</dbReference>
<evidence type="ECO:0000313" key="2">
    <source>
        <dbReference type="Proteomes" id="UP000198862"/>
    </source>
</evidence>
<dbReference type="InterPro" id="IPR006597">
    <property type="entry name" value="Sel1-like"/>
</dbReference>
<dbReference type="Gene3D" id="1.25.40.10">
    <property type="entry name" value="Tetratricopeptide repeat domain"/>
    <property type="match status" value="1"/>
</dbReference>
<protein>
    <submittedName>
        <fullName evidence="1">Sel1 repeat-containing protein</fullName>
    </submittedName>
</protein>
<dbReference type="EMBL" id="FOLO01000011">
    <property type="protein sequence ID" value="SFC53520.1"/>
    <property type="molecule type" value="Genomic_DNA"/>
</dbReference>
<proteinExistence type="predicted"/>
<dbReference type="AlphaFoldDB" id="A0A1I1K7N1"/>
<evidence type="ECO:0000313" key="1">
    <source>
        <dbReference type="EMBL" id="SFC53520.1"/>
    </source>
</evidence>
<dbReference type="InterPro" id="IPR011990">
    <property type="entry name" value="TPR-like_helical_dom_sf"/>
</dbReference>
<name>A0A1I1K7N1_9GAMM</name>
<sequence length="209" mass="23843">MGITMNKLKLIFSFLYLIPILAKAAAPLEAVQIYTQDELLTLIKTNSHLSRVKLDNCQLVQDIEARAMKMKIPAYQFLFGDMLAYAVCVDRDVEQGIYYMKLAAEQGLPEALEQMGRYYHLAKFVQKDLDKAIVYLRESASLGNLNAQMRLVSMFNQGIGSPRDYEDAYHWLFNSITADKKTHDKIDQLLNTLAKKMPASVIKRARKSL</sequence>
<dbReference type="PANTHER" id="PTHR11102:SF160">
    <property type="entry name" value="ERAD-ASSOCIATED E3 UBIQUITIN-PROTEIN LIGASE COMPONENT HRD3"/>
    <property type="match status" value="1"/>
</dbReference>
<reference evidence="1 2" key="1">
    <citation type="submission" date="2016-10" db="EMBL/GenBank/DDBJ databases">
        <authorList>
            <person name="de Groot N.N."/>
        </authorList>
    </citation>
    <scope>NUCLEOTIDE SEQUENCE [LARGE SCALE GENOMIC DNA]</scope>
    <source>
        <strain evidence="1 2">DSM 6059</strain>
    </source>
</reference>
<dbReference type="STRING" id="1123010.SAMN02745724_01903"/>
<dbReference type="SMART" id="SM00671">
    <property type="entry name" value="SEL1"/>
    <property type="match status" value="3"/>
</dbReference>
<dbReference type="Pfam" id="PF08238">
    <property type="entry name" value="Sel1"/>
    <property type="match status" value="3"/>
</dbReference>
<dbReference type="Proteomes" id="UP000198862">
    <property type="component" value="Unassembled WGS sequence"/>
</dbReference>
<accession>A0A1I1K7N1</accession>
<keyword evidence="2" id="KW-1185">Reference proteome</keyword>
<organism evidence="1 2">
    <name type="scientific">Pseudoalteromonas denitrificans DSM 6059</name>
    <dbReference type="NCBI Taxonomy" id="1123010"/>
    <lineage>
        <taxon>Bacteria</taxon>
        <taxon>Pseudomonadati</taxon>
        <taxon>Pseudomonadota</taxon>
        <taxon>Gammaproteobacteria</taxon>
        <taxon>Alteromonadales</taxon>
        <taxon>Pseudoalteromonadaceae</taxon>
        <taxon>Pseudoalteromonas</taxon>
    </lineage>
</organism>
<dbReference type="PANTHER" id="PTHR11102">
    <property type="entry name" value="SEL-1-LIKE PROTEIN"/>
    <property type="match status" value="1"/>
</dbReference>
<dbReference type="SUPFAM" id="SSF81901">
    <property type="entry name" value="HCP-like"/>
    <property type="match status" value="1"/>
</dbReference>
<gene>
    <name evidence="1" type="ORF">SAMN02745724_01903</name>
</gene>